<dbReference type="Proteomes" id="UP001159641">
    <property type="component" value="Unassembled WGS sequence"/>
</dbReference>
<name>A0AB34HFD8_ESCRO</name>
<dbReference type="InterPro" id="IPR012347">
    <property type="entry name" value="Ferritin-like"/>
</dbReference>
<gene>
    <name evidence="1" type="ORF">J1605_021699</name>
</gene>
<accession>A0AB34HFD8</accession>
<keyword evidence="2" id="KW-1185">Reference proteome</keyword>
<evidence type="ECO:0000313" key="2">
    <source>
        <dbReference type="Proteomes" id="UP001159641"/>
    </source>
</evidence>
<comment type="caution">
    <text evidence="1">The sequence shown here is derived from an EMBL/GenBank/DDBJ whole genome shotgun (WGS) entry which is preliminary data.</text>
</comment>
<evidence type="ECO:0000313" key="1">
    <source>
        <dbReference type="EMBL" id="KAJ8789741.1"/>
    </source>
</evidence>
<dbReference type="EMBL" id="JAIQCJ010001396">
    <property type="protein sequence ID" value="KAJ8789741.1"/>
    <property type="molecule type" value="Genomic_DNA"/>
</dbReference>
<organism evidence="1 2">
    <name type="scientific">Eschrichtius robustus</name>
    <name type="common">California gray whale</name>
    <name type="synonym">Eschrichtius gibbosus</name>
    <dbReference type="NCBI Taxonomy" id="9764"/>
    <lineage>
        <taxon>Eukaryota</taxon>
        <taxon>Metazoa</taxon>
        <taxon>Chordata</taxon>
        <taxon>Craniata</taxon>
        <taxon>Vertebrata</taxon>
        <taxon>Euteleostomi</taxon>
        <taxon>Mammalia</taxon>
        <taxon>Eutheria</taxon>
        <taxon>Laurasiatheria</taxon>
        <taxon>Artiodactyla</taxon>
        <taxon>Whippomorpha</taxon>
        <taxon>Cetacea</taxon>
        <taxon>Mysticeti</taxon>
        <taxon>Eschrichtiidae</taxon>
        <taxon>Eschrichtius</taxon>
    </lineage>
</organism>
<dbReference type="SUPFAM" id="SSF47240">
    <property type="entry name" value="Ferritin-like"/>
    <property type="match status" value="1"/>
</dbReference>
<dbReference type="Gene3D" id="1.20.1260.10">
    <property type="match status" value="1"/>
</dbReference>
<dbReference type="AlphaFoldDB" id="A0AB34HFD8"/>
<evidence type="ECO:0008006" key="3">
    <source>
        <dbReference type="Google" id="ProtNLM"/>
    </source>
</evidence>
<protein>
    <recommendedName>
        <fullName evidence="3">Ferritin</fullName>
    </recommendedName>
</protein>
<sequence>MQTPISATSWSHFLDEQVKFIQKMGDHLLDLRKLAGPQAGLGEHFFERLTLKHD</sequence>
<dbReference type="InterPro" id="IPR009078">
    <property type="entry name" value="Ferritin-like_SF"/>
</dbReference>
<reference evidence="1 2" key="1">
    <citation type="submission" date="2022-11" db="EMBL/GenBank/DDBJ databases">
        <title>Whole genome sequence of Eschrichtius robustus ER-17-0199.</title>
        <authorList>
            <person name="Bruniche-Olsen A."/>
            <person name="Black A.N."/>
            <person name="Fields C.J."/>
            <person name="Walden K."/>
            <person name="Dewoody J.A."/>
        </authorList>
    </citation>
    <scope>NUCLEOTIDE SEQUENCE [LARGE SCALE GENOMIC DNA]</scope>
    <source>
        <strain evidence="1">ER-17-0199</strain>
        <tissue evidence="1">Blubber</tissue>
    </source>
</reference>
<proteinExistence type="predicted"/>